<reference evidence="2 3" key="1">
    <citation type="submission" date="2022-03" db="EMBL/GenBank/DDBJ databases">
        <authorList>
            <person name="Macdonald S."/>
            <person name="Ahmed S."/>
            <person name="Newling K."/>
        </authorList>
    </citation>
    <scope>NUCLEOTIDE SEQUENCE [LARGE SCALE GENOMIC DNA]</scope>
</reference>
<dbReference type="AlphaFoldDB" id="A0ABC8IX86"/>
<keyword evidence="3" id="KW-1185">Reference proteome</keyword>
<keyword evidence="1" id="KW-0175">Coiled coil</keyword>
<comment type="caution">
    <text evidence="2">The sequence shown here is derived from an EMBL/GenBank/DDBJ whole genome shotgun (WGS) entry which is preliminary data.</text>
</comment>
<proteinExistence type="predicted"/>
<sequence length="262" mass="28616">MFAYHLAPINGGEDRLHLRPRNGLPIVEELPKNDRKGLSFLKRWQERYAFMTLPGSRYQWNLVGGTHPARAGGEANVLWTGILPLVQRQVAPCAASGWTHPTAFNMANEAISARKVAVASAASGDDVIITGSSRKMVIKSEALSSSQGRRLRGRMTARLSPRAFHTEHAAGGLSEEAKGLSRVSQQLSEEKSMRVAQGMDLCDLQAKIKTIEGVVETSSSEALAQSRRNQELEEVLENLRAEVKTSEDVKVMAVNGGKITSR</sequence>
<evidence type="ECO:0000313" key="3">
    <source>
        <dbReference type="Proteomes" id="UP001642260"/>
    </source>
</evidence>
<protein>
    <submittedName>
        <fullName evidence="2">Uncharacterized protein</fullName>
    </submittedName>
</protein>
<name>A0ABC8IX86_ERUVS</name>
<accession>A0ABC8IX86</accession>
<evidence type="ECO:0000313" key="2">
    <source>
        <dbReference type="EMBL" id="CAH8303181.1"/>
    </source>
</evidence>
<feature type="coiled-coil region" evidence="1">
    <location>
        <begin position="222"/>
        <end position="249"/>
    </location>
</feature>
<dbReference type="EMBL" id="CAKOAT010058266">
    <property type="protein sequence ID" value="CAH8303181.1"/>
    <property type="molecule type" value="Genomic_DNA"/>
</dbReference>
<gene>
    <name evidence="2" type="ORF">ERUC_LOCUS3350</name>
</gene>
<evidence type="ECO:0000256" key="1">
    <source>
        <dbReference type="SAM" id="Coils"/>
    </source>
</evidence>
<organism evidence="2 3">
    <name type="scientific">Eruca vesicaria subsp. sativa</name>
    <name type="common">Garden rocket</name>
    <name type="synonym">Eruca sativa</name>
    <dbReference type="NCBI Taxonomy" id="29727"/>
    <lineage>
        <taxon>Eukaryota</taxon>
        <taxon>Viridiplantae</taxon>
        <taxon>Streptophyta</taxon>
        <taxon>Embryophyta</taxon>
        <taxon>Tracheophyta</taxon>
        <taxon>Spermatophyta</taxon>
        <taxon>Magnoliopsida</taxon>
        <taxon>eudicotyledons</taxon>
        <taxon>Gunneridae</taxon>
        <taxon>Pentapetalae</taxon>
        <taxon>rosids</taxon>
        <taxon>malvids</taxon>
        <taxon>Brassicales</taxon>
        <taxon>Brassicaceae</taxon>
        <taxon>Brassiceae</taxon>
        <taxon>Eruca</taxon>
    </lineage>
</organism>
<dbReference type="Proteomes" id="UP001642260">
    <property type="component" value="Unassembled WGS sequence"/>
</dbReference>